<organism evidence="1">
    <name type="scientific">Bacteroides fragilis str. 2-F-2 #4</name>
    <dbReference type="NCBI Taxonomy" id="1339280"/>
    <lineage>
        <taxon>Bacteria</taxon>
        <taxon>Pseudomonadati</taxon>
        <taxon>Bacteroidota</taxon>
        <taxon>Bacteroidia</taxon>
        <taxon>Bacteroidales</taxon>
        <taxon>Bacteroidaceae</taxon>
        <taxon>Bacteroides</taxon>
    </lineage>
</organism>
<proteinExistence type="predicted"/>
<evidence type="ECO:0000313" key="1">
    <source>
        <dbReference type="EMBL" id="EXZ45993.1"/>
    </source>
</evidence>
<gene>
    <name evidence="1" type="ORF">M076_0827</name>
</gene>
<accession>A0A015YP25</accession>
<dbReference type="PATRIC" id="fig|1339280.3.peg.800"/>
<sequence length="129" mass="15451">MGKPIIRILYFQRRGIDANGYYRLNYIIQRGRKILYYATETKDFEYSDCFTSSCLAERKETILDTAQYIFKVHKVRYSRLILSPSYSYITKYKSRIRQICTATRFCKSDIIWTMCPRSFIPISKIPFSF</sequence>
<dbReference type="AlphaFoldDB" id="A0A015YP25"/>
<dbReference type="EMBL" id="JGDM01000015">
    <property type="protein sequence ID" value="EXZ45993.1"/>
    <property type="molecule type" value="Genomic_DNA"/>
</dbReference>
<comment type="caution">
    <text evidence="1">The sequence shown here is derived from an EMBL/GenBank/DDBJ whole genome shotgun (WGS) entry which is preliminary data.</text>
</comment>
<protein>
    <submittedName>
        <fullName evidence="1">Uncharacterized protein</fullName>
    </submittedName>
</protein>
<reference evidence="1" key="1">
    <citation type="submission" date="2014-02" db="EMBL/GenBank/DDBJ databases">
        <authorList>
            <person name="Sears C."/>
            <person name="Carroll K."/>
            <person name="Sack B.R."/>
            <person name="Qadri F."/>
            <person name="Myers L.L."/>
            <person name="Chung G.-T."/>
            <person name="Escheverria P."/>
            <person name="Fraser C.M."/>
            <person name="Sadzewicz L."/>
            <person name="Shefchek K.A."/>
            <person name="Tallon L."/>
            <person name="Das S.P."/>
            <person name="Daugherty S."/>
            <person name="Mongodin E.F."/>
        </authorList>
    </citation>
    <scope>NUCLEOTIDE SEQUENCE [LARGE SCALE GENOMIC DNA]</scope>
    <source>
        <strain evidence="1">2-F-2 #4</strain>
    </source>
</reference>
<dbReference type="Proteomes" id="UP000022272">
    <property type="component" value="Unassembled WGS sequence"/>
</dbReference>
<name>A0A015YP25_BACFG</name>